<feature type="compositionally biased region" description="Polar residues" evidence="1">
    <location>
        <begin position="21"/>
        <end position="38"/>
    </location>
</feature>
<gene>
    <name evidence="2" type="ORF">EZS28_055146</name>
</gene>
<dbReference type="AlphaFoldDB" id="A0A5J4Q966"/>
<proteinExistence type="predicted"/>
<feature type="compositionally biased region" description="Basic residues" evidence="1">
    <location>
        <begin position="1"/>
        <end position="10"/>
    </location>
</feature>
<name>A0A5J4Q966_9EUKA</name>
<comment type="caution">
    <text evidence="2">The sequence shown here is derived from an EMBL/GenBank/DDBJ whole genome shotgun (WGS) entry which is preliminary data.</text>
</comment>
<feature type="region of interest" description="Disordered" evidence="1">
    <location>
        <begin position="1"/>
        <end position="65"/>
    </location>
</feature>
<evidence type="ECO:0000313" key="3">
    <source>
        <dbReference type="Proteomes" id="UP000324800"/>
    </source>
</evidence>
<evidence type="ECO:0000313" key="2">
    <source>
        <dbReference type="EMBL" id="KAA6317143.1"/>
    </source>
</evidence>
<organism evidence="2 3">
    <name type="scientific">Streblomastix strix</name>
    <dbReference type="NCBI Taxonomy" id="222440"/>
    <lineage>
        <taxon>Eukaryota</taxon>
        <taxon>Metamonada</taxon>
        <taxon>Preaxostyla</taxon>
        <taxon>Oxymonadida</taxon>
        <taxon>Streblomastigidae</taxon>
        <taxon>Streblomastix</taxon>
    </lineage>
</organism>
<evidence type="ECO:0000256" key="1">
    <source>
        <dbReference type="SAM" id="MobiDB-lite"/>
    </source>
</evidence>
<sequence length="65" mass="7411">MKLQQQKKKQLNNSNAKLSSHFESQGKNSQNTVPISSGTKRKKKKKKKGSKALIELEKDQKNFIP</sequence>
<dbReference type="Proteomes" id="UP000324800">
    <property type="component" value="Unassembled WGS sequence"/>
</dbReference>
<feature type="compositionally biased region" description="Basic residues" evidence="1">
    <location>
        <begin position="39"/>
        <end position="50"/>
    </location>
</feature>
<dbReference type="EMBL" id="SNRW01046724">
    <property type="protein sequence ID" value="KAA6317143.1"/>
    <property type="molecule type" value="Genomic_DNA"/>
</dbReference>
<protein>
    <submittedName>
        <fullName evidence="2">Uncharacterized protein</fullName>
    </submittedName>
</protein>
<reference evidence="2 3" key="1">
    <citation type="submission" date="2019-03" db="EMBL/GenBank/DDBJ databases">
        <title>Single cell metagenomics reveals metabolic interactions within the superorganism composed of flagellate Streblomastix strix and complex community of Bacteroidetes bacteria on its surface.</title>
        <authorList>
            <person name="Treitli S.C."/>
            <person name="Kolisko M."/>
            <person name="Husnik F."/>
            <person name="Keeling P."/>
            <person name="Hampl V."/>
        </authorList>
    </citation>
    <scope>NUCLEOTIDE SEQUENCE [LARGE SCALE GENOMIC DNA]</scope>
    <source>
        <strain evidence="2">ST1C</strain>
    </source>
</reference>
<feature type="non-terminal residue" evidence="2">
    <location>
        <position position="65"/>
    </location>
</feature>
<accession>A0A5J4Q966</accession>
<feature type="compositionally biased region" description="Basic and acidic residues" evidence="1">
    <location>
        <begin position="54"/>
        <end position="65"/>
    </location>
</feature>